<evidence type="ECO:0000313" key="4">
    <source>
        <dbReference type="Ensembl" id="ENSCPBP00000013989.1"/>
    </source>
</evidence>
<sequence length="299" mass="33045">MAPGGPLALDGPICPKFQPQPTSEKRSNLYKIQHGENDYSEFDIDSDLLSGMDCFDPYTGRWKKLPGLKCLKHPASTAVEHKLYLSGGKHQDGSCSDTLYEYNSFTGQWIQLPSMSVPRDSHGFLACNLKLYALGGRNDRHGLTSAETFDLVQKAWTPISKLPFRLIYFASTVLKNKLYLIGGEALAVVPKLVYSGILIYDINLDMWTQMPLDFKCYETAAISMNNGICVIGGGTTEEVMIPELPETFAFAMNVRATGQSPCSPVQGRCLRMFCWHARSLCYIGSVVPNSQALRGTGPH</sequence>
<dbReference type="GeneTree" id="ENSGT00940000156265"/>
<proteinExistence type="predicted"/>
<protein>
    <submittedName>
        <fullName evidence="4">Uncharacterized protein</fullName>
    </submittedName>
</protein>
<dbReference type="InterPro" id="IPR006652">
    <property type="entry name" value="Kelch_1"/>
</dbReference>
<keyword evidence="1" id="KW-0880">Kelch repeat</keyword>
<dbReference type="PANTHER" id="PTHR46344">
    <property type="entry name" value="OS02G0202900 PROTEIN"/>
    <property type="match status" value="1"/>
</dbReference>
<reference evidence="4" key="1">
    <citation type="submission" date="2025-08" db="UniProtKB">
        <authorList>
            <consortium name="Ensembl"/>
        </authorList>
    </citation>
    <scope>IDENTIFICATION</scope>
</reference>
<dbReference type="Gene3D" id="2.120.10.80">
    <property type="entry name" value="Kelch-type beta propeller"/>
    <property type="match status" value="1"/>
</dbReference>
<organism evidence="4 5">
    <name type="scientific">Chrysemys picta bellii</name>
    <name type="common">Western painted turtle</name>
    <name type="synonym">Emys bellii</name>
    <dbReference type="NCBI Taxonomy" id="8478"/>
    <lineage>
        <taxon>Eukaryota</taxon>
        <taxon>Metazoa</taxon>
        <taxon>Chordata</taxon>
        <taxon>Craniata</taxon>
        <taxon>Vertebrata</taxon>
        <taxon>Euteleostomi</taxon>
        <taxon>Archelosauria</taxon>
        <taxon>Testudinata</taxon>
        <taxon>Testudines</taxon>
        <taxon>Cryptodira</taxon>
        <taxon>Durocryptodira</taxon>
        <taxon>Testudinoidea</taxon>
        <taxon>Emydidae</taxon>
        <taxon>Chrysemys</taxon>
    </lineage>
</organism>
<dbReference type="Pfam" id="PF24681">
    <property type="entry name" value="Kelch_KLHDC2_KLHL20_DRC7"/>
    <property type="match status" value="1"/>
</dbReference>
<feature type="region of interest" description="Disordered" evidence="3">
    <location>
        <begin position="1"/>
        <end position="25"/>
    </location>
</feature>
<dbReference type="SMART" id="SM00612">
    <property type="entry name" value="Kelch"/>
    <property type="match status" value="2"/>
</dbReference>
<keyword evidence="5" id="KW-1185">Reference proteome</keyword>
<dbReference type="Ensembl" id="ENSCPBT00000016594.1">
    <property type="protein sequence ID" value="ENSCPBP00000013989.1"/>
    <property type="gene ID" value="ENSCPBG00000010423.1"/>
</dbReference>
<name>A0A8C3FZM2_CHRPI</name>
<reference evidence="4" key="2">
    <citation type="submission" date="2025-09" db="UniProtKB">
        <authorList>
            <consortium name="Ensembl"/>
        </authorList>
    </citation>
    <scope>IDENTIFICATION</scope>
</reference>
<keyword evidence="2" id="KW-0677">Repeat</keyword>
<dbReference type="AlphaFoldDB" id="A0A8C3FZM2"/>
<evidence type="ECO:0000313" key="5">
    <source>
        <dbReference type="Proteomes" id="UP000694380"/>
    </source>
</evidence>
<dbReference type="InterPro" id="IPR015915">
    <property type="entry name" value="Kelch-typ_b-propeller"/>
</dbReference>
<evidence type="ECO:0000256" key="3">
    <source>
        <dbReference type="SAM" id="MobiDB-lite"/>
    </source>
</evidence>
<evidence type="ECO:0000256" key="1">
    <source>
        <dbReference type="ARBA" id="ARBA00022441"/>
    </source>
</evidence>
<dbReference type="SUPFAM" id="SSF117281">
    <property type="entry name" value="Kelch motif"/>
    <property type="match status" value="1"/>
</dbReference>
<dbReference type="Proteomes" id="UP000694380">
    <property type="component" value="Unplaced"/>
</dbReference>
<evidence type="ECO:0000256" key="2">
    <source>
        <dbReference type="ARBA" id="ARBA00022737"/>
    </source>
</evidence>
<accession>A0A8C3FZM2</accession>
<dbReference type="PANTHER" id="PTHR46344:SF27">
    <property type="entry name" value="KELCH REPEAT SUPERFAMILY PROTEIN"/>
    <property type="match status" value="1"/>
</dbReference>